<dbReference type="PROSITE" id="PS51417">
    <property type="entry name" value="ARF"/>
    <property type="match status" value="1"/>
</dbReference>
<dbReference type="PROSITE" id="PS51257">
    <property type="entry name" value="PROKAR_LIPOPROTEIN"/>
    <property type="match status" value="1"/>
</dbReference>
<keyword evidence="5" id="KW-1185">Reference proteome</keyword>
<keyword evidence="4" id="KW-0472">Membrane</keyword>
<dbReference type="InterPro" id="IPR027417">
    <property type="entry name" value="P-loop_NTPase"/>
</dbReference>
<sequence>MAAQWFKNLGVAGKTVVVLSAGVAVAGVGCYLFHRNKDSSEDDMDGTFEVLTTEDDSPEKRVLVLGLDGSGKTSILSCLANQENKEETKPTEGFHVIVVQSEGVTLNVWEIGGRENVRSYWDNFIQDTQVLTFVVDSTDTNRFALAMDELRKVLSDERMDGVPVIVVANKQDLPGAKNASEVREFLDLQSVAKNREIHVVETQVPLNSTQLGVKTLEELLNKLTKHST</sequence>
<evidence type="ECO:0000256" key="2">
    <source>
        <dbReference type="ARBA" id="ARBA00023134"/>
    </source>
</evidence>
<dbReference type="Proteomes" id="UP000694865">
    <property type="component" value="Unplaced"/>
</dbReference>
<keyword evidence="2 3" id="KW-0342">GTP-binding</keyword>
<dbReference type="SMART" id="SM00177">
    <property type="entry name" value="ARF"/>
    <property type="match status" value="1"/>
</dbReference>
<dbReference type="PROSITE" id="PS51419">
    <property type="entry name" value="RAB"/>
    <property type="match status" value="1"/>
</dbReference>
<dbReference type="SMART" id="SM00173">
    <property type="entry name" value="RAS"/>
    <property type="match status" value="1"/>
</dbReference>
<accession>A0ABM0GYA1</accession>
<evidence type="ECO:0000256" key="3">
    <source>
        <dbReference type="RuleBase" id="RU003925"/>
    </source>
</evidence>
<dbReference type="InterPro" id="IPR006689">
    <property type="entry name" value="Small_GTPase_ARF/SAR"/>
</dbReference>
<comment type="similarity">
    <text evidence="3">Belongs to the small GTPase superfamily. Arf family.</text>
</comment>
<dbReference type="CDD" id="cd00878">
    <property type="entry name" value="Arf_Arl"/>
    <property type="match status" value="1"/>
</dbReference>
<name>A0ABM0GYA1_SACKO</name>
<organism evidence="5 6">
    <name type="scientific">Saccoglossus kowalevskii</name>
    <name type="common">Acorn worm</name>
    <dbReference type="NCBI Taxonomy" id="10224"/>
    <lineage>
        <taxon>Eukaryota</taxon>
        <taxon>Metazoa</taxon>
        <taxon>Hemichordata</taxon>
        <taxon>Enteropneusta</taxon>
        <taxon>Harrimaniidae</taxon>
        <taxon>Saccoglossus</taxon>
    </lineage>
</organism>
<dbReference type="InterPro" id="IPR053254">
    <property type="entry name" value="Arf-like_GTPase"/>
</dbReference>
<dbReference type="SUPFAM" id="SSF52540">
    <property type="entry name" value="P-loop containing nucleoside triphosphate hydrolases"/>
    <property type="match status" value="1"/>
</dbReference>
<gene>
    <name evidence="6" type="primary">LOC100373889</name>
</gene>
<dbReference type="NCBIfam" id="TIGR00231">
    <property type="entry name" value="small_GTP"/>
    <property type="match status" value="1"/>
</dbReference>
<keyword evidence="4" id="KW-0812">Transmembrane</keyword>
<evidence type="ECO:0000256" key="4">
    <source>
        <dbReference type="SAM" id="Phobius"/>
    </source>
</evidence>
<dbReference type="RefSeq" id="XP_002740037.1">
    <property type="nucleotide sequence ID" value="XM_002739991.2"/>
</dbReference>
<dbReference type="PRINTS" id="PR00328">
    <property type="entry name" value="SAR1GTPBP"/>
</dbReference>
<reference evidence="6" key="1">
    <citation type="submission" date="2025-08" db="UniProtKB">
        <authorList>
            <consortium name="RefSeq"/>
        </authorList>
    </citation>
    <scope>IDENTIFICATION</scope>
    <source>
        <tissue evidence="6">Testes</tissue>
    </source>
</reference>
<keyword evidence="1 3" id="KW-0547">Nucleotide-binding</keyword>
<keyword evidence="4" id="KW-1133">Transmembrane helix</keyword>
<protein>
    <submittedName>
        <fullName evidence="6">ADP-ribosylation factor-like protein 3-like</fullName>
    </submittedName>
</protein>
<dbReference type="Pfam" id="PF00025">
    <property type="entry name" value="Arf"/>
    <property type="match status" value="1"/>
</dbReference>
<dbReference type="Gene3D" id="3.40.50.300">
    <property type="entry name" value="P-loop containing nucleotide triphosphate hydrolases"/>
    <property type="match status" value="1"/>
</dbReference>
<dbReference type="SMART" id="SM00175">
    <property type="entry name" value="RAB"/>
    <property type="match status" value="1"/>
</dbReference>
<evidence type="ECO:0000256" key="1">
    <source>
        <dbReference type="ARBA" id="ARBA00022741"/>
    </source>
</evidence>
<proteinExistence type="inferred from homology"/>
<feature type="transmembrane region" description="Helical" evidence="4">
    <location>
        <begin position="15"/>
        <end position="34"/>
    </location>
</feature>
<dbReference type="InterPro" id="IPR005225">
    <property type="entry name" value="Small_GTP-bd"/>
</dbReference>
<evidence type="ECO:0000313" key="6">
    <source>
        <dbReference type="RefSeq" id="XP_002740037.1"/>
    </source>
</evidence>
<dbReference type="PANTHER" id="PTHR46724">
    <property type="entry name" value="ADP-RIBOSYLATION FACTOR-LIKE PROTEIN 9-RELATED"/>
    <property type="match status" value="1"/>
</dbReference>
<evidence type="ECO:0000313" key="5">
    <source>
        <dbReference type="Proteomes" id="UP000694865"/>
    </source>
</evidence>
<dbReference type="SMART" id="SM00178">
    <property type="entry name" value="SAR"/>
    <property type="match status" value="1"/>
</dbReference>
<dbReference type="GeneID" id="100373889"/>